<dbReference type="EC" id="1.3.99.33" evidence="3"/>
<evidence type="ECO:0000256" key="6">
    <source>
        <dbReference type="ARBA" id="ARBA00022827"/>
    </source>
</evidence>
<dbReference type="InterPro" id="IPR007329">
    <property type="entry name" value="FMN-bd"/>
</dbReference>
<dbReference type="GO" id="GO:0016020">
    <property type="term" value="C:membrane"/>
    <property type="evidence" value="ECO:0007669"/>
    <property type="project" value="InterPro"/>
</dbReference>
<comment type="cofactor">
    <cofactor evidence="1">
        <name>FMN</name>
        <dbReference type="ChEBI" id="CHEBI:58210"/>
    </cofactor>
</comment>
<dbReference type="SMART" id="SM00900">
    <property type="entry name" value="FMN_bind"/>
    <property type="match status" value="1"/>
</dbReference>
<evidence type="ECO:0000256" key="2">
    <source>
        <dbReference type="ARBA" id="ARBA00001974"/>
    </source>
</evidence>
<name>A0A7G9W6F7_ALKCA</name>
<evidence type="ECO:0000256" key="7">
    <source>
        <dbReference type="ARBA" id="ARBA00023002"/>
    </source>
</evidence>
<comment type="cofactor">
    <cofactor evidence="2">
        <name>FAD</name>
        <dbReference type="ChEBI" id="CHEBI:57692"/>
    </cofactor>
</comment>
<protein>
    <recommendedName>
        <fullName evidence="4">Urocanate reductase</fullName>
        <ecNumber evidence="3">1.3.99.33</ecNumber>
    </recommendedName>
</protein>
<dbReference type="SUPFAM" id="SSF56425">
    <property type="entry name" value="Succinate dehydrogenase/fumarate reductase flavoprotein, catalytic domain"/>
    <property type="match status" value="1"/>
</dbReference>
<feature type="domain" description="FMN-binding" evidence="10">
    <location>
        <begin position="47"/>
        <end position="121"/>
    </location>
</feature>
<dbReference type="Gene3D" id="3.90.1010.20">
    <property type="match status" value="1"/>
</dbReference>
<dbReference type="GO" id="GO:0008202">
    <property type="term" value="P:steroid metabolic process"/>
    <property type="evidence" value="ECO:0007669"/>
    <property type="project" value="UniProtKB-ARBA"/>
</dbReference>
<dbReference type="Gene3D" id="3.90.700.10">
    <property type="entry name" value="Succinate dehydrogenase/fumarate reductase flavoprotein, catalytic domain"/>
    <property type="match status" value="1"/>
</dbReference>
<reference evidence="11 12" key="1">
    <citation type="submission" date="2020-07" db="EMBL/GenBank/DDBJ databases">
        <title>Alkalicella. sp. LB2 genome.</title>
        <authorList>
            <person name="Postec A."/>
            <person name="Quemeneur M."/>
        </authorList>
    </citation>
    <scope>NUCLEOTIDE SEQUENCE [LARGE SCALE GENOMIC DNA]</scope>
    <source>
        <strain evidence="11 12">LB2</strain>
    </source>
</reference>
<evidence type="ECO:0000313" key="11">
    <source>
        <dbReference type="EMBL" id="QNO14269.1"/>
    </source>
</evidence>
<dbReference type="PANTHER" id="PTHR43400:SF10">
    <property type="entry name" value="3-OXOSTEROID 1-DEHYDROGENASE"/>
    <property type="match status" value="1"/>
</dbReference>
<dbReference type="Pfam" id="PF04205">
    <property type="entry name" value="FMN_bind"/>
    <property type="match status" value="1"/>
</dbReference>
<dbReference type="Gene3D" id="3.50.50.60">
    <property type="entry name" value="FAD/NAD(P)-binding domain"/>
    <property type="match status" value="1"/>
</dbReference>
<evidence type="ECO:0000256" key="5">
    <source>
        <dbReference type="ARBA" id="ARBA00022630"/>
    </source>
</evidence>
<proteinExistence type="predicted"/>
<dbReference type="RefSeq" id="WP_213167925.1">
    <property type="nucleotide sequence ID" value="NZ_CP058559.1"/>
</dbReference>
<evidence type="ECO:0000256" key="4">
    <source>
        <dbReference type="ARBA" id="ARBA00015872"/>
    </source>
</evidence>
<dbReference type="SUPFAM" id="SSF51905">
    <property type="entry name" value="FAD/NAD(P)-binding domain"/>
    <property type="match status" value="1"/>
</dbReference>
<dbReference type="GO" id="GO:0010181">
    <property type="term" value="F:FMN binding"/>
    <property type="evidence" value="ECO:0007669"/>
    <property type="project" value="InterPro"/>
</dbReference>
<dbReference type="Pfam" id="PF00890">
    <property type="entry name" value="FAD_binding_2"/>
    <property type="match status" value="1"/>
</dbReference>
<dbReference type="PROSITE" id="PS51257">
    <property type="entry name" value="PROKAR_LIPOPROTEIN"/>
    <property type="match status" value="1"/>
</dbReference>
<accession>A0A7G9W6F7</accession>
<dbReference type="PANTHER" id="PTHR43400">
    <property type="entry name" value="FUMARATE REDUCTASE"/>
    <property type="match status" value="1"/>
</dbReference>
<dbReference type="InterPro" id="IPR027477">
    <property type="entry name" value="Succ_DH/fumarate_Rdtase_cat_sf"/>
</dbReference>
<organism evidence="11 12">
    <name type="scientific">Alkalicella caledoniensis</name>
    <dbReference type="NCBI Taxonomy" id="2731377"/>
    <lineage>
        <taxon>Bacteria</taxon>
        <taxon>Bacillati</taxon>
        <taxon>Bacillota</taxon>
        <taxon>Clostridia</taxon>
        <taxon>Eubacteriales</taxon>
        <taxon>Proteinivoracaceae</taxon>
        <taxon>Alkalicella</taxon>
    </lineage>
</organism>
<dbReference type="InterPro" id="IPR003953">
    <property type="entry name" value="FAD-dep_OxRdtase_2_FAD-bd"/>
</dbReference>
<keyword evidence="7" id="KW-0560">Oxidoreductase</keyword>
<dbReference type="GO" id="GO:0033765">
    <property type="term" value="F:steroid dehydrogenase activity, acting on the CH-CH group of donors"/>
    <property type="evidence" value="ECO:0007669"/>
    <property type="project" value="UniProtKB-ARBA"/>
</dbReference>
<keyword evidence="9" id="KW-0732">Signal</keyword>
<keyword evidence="6" id="KW-0274">FAD</keyword>
<feature type="signal peptide" evidence="9">
    <location>
        <begin position="1"/>
        <end position="23"/>
    </location>
</feature>
<dbReference type="AlphaFoldDB" id="A0A7G9W6F7"/>
<comment type="catalytic activity">
    <reaction evidence="8">
        <text>dihydrourocanate + A = urocanate + AH2</text>
        <dbReference type="Rhea" id="RHEA:36059"/>
        <dbReference type="ChEBI" id="CHEBI:13193"/>
        <dbReference type="ChEBI" id="CHEBI:17499"/>
        <dbReference type="ChEBI" id="CHEBI:27247"/>
        <dbReference type="ChEBI" id="CHEBI:72991"/>
        <dbReference type="EC" id="1.3.99.33"/>
    </reaction>
</comment>
<evidence type="ECO:0000313" key="12">
    <source>
        <dbReference type="Proteomes" id="UP000516160"/>
    </source>
</evidence>
<evidence type="ECO:0000256" key="8">
    <source>
        <dbReference type="ARBA" id="ARBA00049922"/>
    </source>
</evidence>
<gene>
    <name evidence="11" type="ORF">HYG86_05520</name>
</gene>
<evidence type="ECO:0000256" key="9">
    <source>
        <dbReference type="SAM" id="SignalP"/>
    </source>
</evidence>
<evidence type="ECO:0000259" key="10">
    <source>
        <dbReference type="SMART" id="SM00900"/>
    </source>
</evidence>
<dbReference type="KEGG" id="acae:HYG86_05520"/>
<evidence type="ECO:0000256" key="1">
    <source>
        <dbReference type="ARBA" id="ARBA00001917"/>
    </source>
</evidence>
<evidence type="ECO:0000256" key="3">
    <source>
        <dbReference type="ARBA" id="ARBA00013137"/>
    </source>
</evidence>
<keyword evidence="5" id="KW-0285">Flavoprotein</keyword>
<sequence>MKMKQSKVFIVFMSMILVLSLLAGCSNSGSESEDLFTPGTYTATAKGHEGEITVEVTVSKDEIVSVEVVDHSETAGIGDAAINIIKEKITTNQTLNVEVVTGATVTSKAILEAVELALTQAGANIDALKNKGNNNDGGQAVTLETDVVVVGGGVAGLAAALEAKNNGADVIVVEKLPFAGGSTIRSGGKILAANTSIQESLGIKDNAADFAAFLMEIGENQVDEDFINLIANNSAENIEWLMENGVEFAQDIEPLHGYRSPARGHYTADSSGAGIITPLENTLKEKGVEILYSTPALELIQDGGKVIGIYAENDNGDKITINAKAVILATGGFTRNPDLVDEYFTNLGNFSTNVGEGNTGDGITMGLAAGADVIMPNAGIDIMMNFATGYGYGEEATELFVTPDGERFMDERDFHFKRTRILYDYGFDNFWYIIDEKSYNDRVAGAVQANMAFEADTIEELAGKIGIKPEVLKTTVERYNELCVKGKDLDFNKPSQYMVPINQGKFYALAMTKSNSGTHGGLKINIDAQVINKDGNVIPGLYAAGEVASGQILHQEYPGSGTAIIAFLTFGRQAGAAAAME</sequence>
<feature type="chain" id="PRO_5038700097" description="Urocanate reductase" evidence="9">
    <location>
        <begin position="24"/>
        <end position="581"/>
    </location>
</feature>
<dbReference type="Proteomes" id="UP000516160">
    <property type="component" value="Chromosome"/>
</dbReference>
<dbReference type="EMBL" id="CP058559">
    <property type="protein sequence ID" value="QNO14269.1"/>
    <property type="molecule type" value="Genomic_DNA"/>
</dbReference>
<dbReference type="InterPro" id="IPR036188">
    <property type="entry name" value="FAD/NAD-bd_sf"/>
</dbReference>
<keyword evidence="12" id="KW-1185">Reference proteome</keyword>
<dbReference type="InterPro" id="IPR050315">
    <property type="entry name" value="FAD-oxidoreductase_2"/>
</dbReference>